<evidence type="ECO:0000259" key="1">
    <source>
        <dbReference type="Pfam" id="PF01636"/>
    </source>
</evidence>
<proteinExistence type="predicted"/>
<evidence type="ECO:0000313" key="2">
    <source>
        <dbReference type="EMBL" id="KTS13043.1"/>
    </source>
</evidence>
<dbReference type="Pfam" id="PF01636">
    <property type="entry name" value="APH"/>
    <property type="match status" value="1"/>
</dbReference>
<sequence>MVETRYVIPHRARTEALVAEALRAAGQPDDPARWQWIEHGSANLVVLAGAAAVRVGRDARAAAESLRAQTVVDALPGLPFTVPRALADPVRDGDMVAVAQSRLDGVPHPSGHGDAEVLRGVLDALAAVPIRALEARLAPPHAFMGGEQWHPVMVERAIPLLAPDVRDRARRAADDLAALEPVPEVLVHGDLAGSNLLWDGGVVTGVIDWDLASAGDPAIDVAALAVWHGWDVIERVRPPEVVHRARIIAATHLLQVVCFSLVQGRPETEVARAATWASARM</sequence>
<accession>A0A147F8W3</accession>
<evidence type="ECO:0000313" key="3">
    <source>
        <dbReference type="Proteomes" id="UP000072189"/>
    </source>
</evidence>
<dbReference type="InterPro" id="IPR002575">
    <property type="entry name" value="Aminoglycoside_PTrfase"/>
</dbReference>
<dbReference type="SUPFAM" id="SSF56112">
    <property type="entry name" value="Protein kinase-like (PK-like)"/>
    <property type="match status" value="1"/>
</dbReference>
<dbReference type="Gene3D" id="3.90.1200.10">
    <property type="match status" value="1"/>
</dbReference>
<dbReference type="PATRIC" id="fig|2033.7.peg.1972"/>
<feature type="domain" description="Aminoglycoside phosphotransferase" evidence="1">
    <location>
        <begin position="37"/>
        <end position="237"/>
    </location>
</feature>
<dbReference type="AlphaFoldDB" id="A0A147F8W3"/>
<dbReference type="InterPro" id="IPR011009">
    <property type="entry name" value="Kinase-like_dom_sf"/>
</dbReference>
<keyword evidence="2" id="KW-0808">Transferase</keyword>
<gene>
    <name evidence="2" type="ORF">RSA3_06820</name>
</gene>
<protein>
    <submittedName>
        <fullName evidence="2">Aminoglycoside phosphotransferase</fullName>
    </submittedName>
</protein>
<reference evidence="2 3" key="1">
    <citation type="journal article" date="2016" name="Front. Microbiol.">
        <title>Genomic Resource of Rice Seed Associated Bacteria.</title>
        <authorList>
            <person name="Midha S."/>
            <person name="Bansal K."/>
            <person name="Sharma S."/>
            <person name="Kumar N."/>
            <person name="Patil P.P."/>
            <person name="Chaudhry V."/>
            <person name="Patil P.B."/>
        </authorList>
    </citation>
    <scope>NUCLEOTIDE SEQUENCE [LARGE SCALE GENOMIC DNA]</scope>
    <source>
        <strain evidence="2 3">RSA3</strain>
    </source>
</reference>
<dbReference type="Proteomes" id="UP000072189">
    <property type="component" value="Unassembled WGS sequence"/>
</dbReference>
<organism evidence="2 3">
    <name type="scientific">Microbacterium testaceum</name>
    <name type="common">Aureobacterium testaceum</name>
    <name type="synonym">Brevibacterium testaceum</name>
    <dbReference type="NCBI Taxonomy" id="2033"/>
    <lineage>
        <taxon>Bacteria</taxon>
        <taxon>Bacillati</taxon>
        <taxon>Actinomycetota</taxon>
        <taxon>Actinomycetes</taxon>
        <taxon>Micrococcales</taxon>
        <taxon>Microbacteriaceae</taxon>
        <taxon>Microbacterium</taxon>
    </lineage>
</organism>
<dbReference type="RefSeq" id="WP_058613769.1">
    <property type="nucleotide sequence ID" value="NZ_LDRV01000037.1"/>
</dbReference>
<dbReference type="GO" id="GO:0016740">
    <property type="term" value="F:transferase activity"/>
    <property type="evidence" value="ECO:0007669"/>
    <property type="project" value="UniProtKB-KW"/>
</dbReference>
<name>A0A147F8W3_MICTE</name>
<dbReference type="EMBL" id="LDRV01000037">
    <property type="protein sequence ID" value="KTS13043.1"/>
    <property type="molecule type" value="Genomic_DNA"/>
</dbReference>
<comment type="caution">
    <text evidence="2">The sequence shown here is derived from an EMBL/GenBank/DDBJ whole genome shotgun (WGS) entry which is preliminary data.</text>
</comment>